<comment type="subcellular location">
    <subcellularLocation>
        <location evidence="1">Cell membrane</location>
        <topology evidence="1">Single-pass membrane protein</topology>
    </subcellularLocation>
</comment>
<dbReference type="PANTHER" id="PTHR33885:SF3">
    <property type="entry name" value="PHAGE SHOCK PROTEIN C"/>
    <property type="match status" value="1"/>
</dbReference>
<reference evidence="9 10" key="1">
    <citation type="submission" date="2019-07" db="EMBL/GenBank/DDBJ databases">
        <title>Whole genome shotgun sequence of Pseudonocardia asaccharolytica NBRC 16224.</title>
        <authorList>
            <person name="Hosoyama A."/>
            <person name="Uohara A."/>
            <person name="Ohji S."/>
            <person name="Ichikawa N."/>
        </authorList>
    </citation>
    <scope>NUCLEOTIDE SEQUENCE [LARGE SCALE GENOMIC DNA]</scope>
    <source>
        <strain evidence="9 10">NBRC 16224</strain>
    </source>
</reference>
<dbReference type="InterPro" id="IPR007168">
    <property type="entry name" value="Phageshock_PspC_N"/>
</dbReference>
<dbReference type="EMBL" id="BJVI01000085">
    <property type="protein sequence ID" value="GEL20704.1"/>
    <property type="molecule type" value="Genomic_DNA"/>
</dbReference>
<dbReference type="Pfam" id="PF04024">
    <property type="entry name" value="PspC"/>
    <property type="match status" value="1"/>
</dbReference>
<evidence type="ECO:0000256" key="7">
    <source>
        <dbReference type="SAM" id="Phobius"/>
    </source>
</evidence>
<feature type="transmembrane region" description="Helical" evidence="7">
    <location>
        <begin position="133"/>
        <end position="157"/>
    </location>
</feature>
<dbReference type="InterPro" id="IPR052027">
    <property type="entry name" value="PspC"/>
</dbReference>
<gene>
    <name evidence="9" type="ORF">PA7_45410</name>
</gene>
<comment type="caution">
    <text evidence="9">The sequence shown here is derived from an EMBL/GenBank/DDBJ whole genome shotgun (WGS) entry which is preliminary data.</text>
</comment>
<evidence type="ECO:0000256" key="4">
    <source>
        <dbReference type="ARBA" id="ARBA00022989"/>
    </source>
</evidence>
<feature type="domain" description="Phage shock protein PspC N-terminal" evidence="8">
    <location>
        <begin position="103"/>
        <end position="160"/>
    </location>
</feature>
<sequence>MTPAPFRGMVGAREPSGTGSGAGSGTSRRFRARRRGSLDGMEPTTDHSVHPTTLDAATFEVPSVAAGIGAASAGGPWTDASAGANPYAALPPGPPTPEKQRFTLRRSRTDRMLGGVCGGLAESLGVDATMLRILLVVLTVLGFGAGVVLYAAIWILAPEAD</sequence>
<keyword evidence="2" id="KW-1003">Cell membrane</keyword>
<keyword evidence="10" id="KW-1185">Reference proteome</keyword>
<evidence type="ECO:0000256" key="3">
    <source>
        <dbReference type="ARBA" id="ARBA00022692"/>
    </source>
</evidence>
<keyword evidence="4 7" id="KW-1133">Transmembrane helix</keyword>
<organism evidence="9 10">
    <name type="scientific">Pseudonocardia asaccharolytica DSM 44247 = NBRC 16224</name>
    <dbReference type="NCBI Taxonomy" id="1123024"/>
    <lineage>
        <taxon>Bacteria</taxon>
        <taxon>Bacillati</taxon>
        <taxon>Actinomycetota</taxon>
        <taxon>Actinomycetes</taxon>
        <taxon>Pseudonocardiales</taxon>
        <taxon>Pseudonocardiaceae</taxon>
        <taxon>Pseudonocardia</taxon>
    </lineage>
</organism>
<dbReference type="STRING" id="1123024.GCA_000423625_01657"/>
<evidence type="ECO:0000313" key="10">
    <source>
        <dbReference type="Proteomes" id="UP000321328"/>
    </source>
</evidence>
<evidence type="ECO:0000259" key="8">
    <source>
        <dbReference type="Pfam" id="PF04024"/>
    </source>
</evidence>
<evidence type="ECO:0000313" key="9">
    <source>
        <dbReference type="EMBL" id="GEL20704.1"/>
    </source>
</evidence>
<keyword evidence="5 7" id="KW-0472">Membrane</keyword>
<keyword evidence="3 7" id="KW-0812">Transmembrane</keyword>
<dbReference type="Proteomes" id="UP000321328">
    <property type="component" value="Unassembled WGS sequence"/>
</dbReference>
<dbReference type="AlphaFoldDB" id="A0A511DAM1"/>
<name>A0A511DAM1_9PSEU</name>
<evidence type="ECO:0000256" key="5">
    <source>
        <dbReference type="ARBA" id="ARBA00023136"/>
    </source>
</evidence>
<evidence type="ECO:0000256" key="1">
    <source>
        <dbReference type="ARBA" id="ARBA00004162"/>
    </source>
</evidence>
<feature type="region of interest" description="Disordered" evidence="6">
    <location>
        <begin position="1"/>
        <end position="51"/>
    </location>
</feature>
<evidence type="ECO:0000256" key="6">
    <source>
        <dbReference type="SAM" id="MobiDB-lite"/>
    </source>
</evidence>
<protein>
    <recommendedName>
        <fullName evidence="8">Phage shock protein PspC N-terminal domain-containing protein</fullName>
    </recommendedName>
</protein>
<dbReference type="PANTHER" id="PTHR33885">
    <property type="entry name" value="PHAGE SHOCK PROTEIN C"/>
    <property type="match status" value="1"/>
</dbReference>
<feature type="region of interest" description="Disordered" evidence="6">
    <location>
        <begin position="75"/>
        <end position="98"/>
    </location>
</feature>
<evidence type="ECO:0000256" key="2">
    <source>
        <dbReference type="ARBA" id="ARBA00022475"/>
    </source>
</evidence>
<dbReference type="GO" id="GO:0005886">
    <property type="term" value="C:plasma membrane"/>
    <property type="evidence" value="ECO:0007669"/>
    <property type="project" value="UniProtKB-SubCell"/>
</dbReference>
<proteinExistence type="predicted"/>
<accession>A0A511DAM1</accession>